<proteinExistence type="predicted"/>
<accession>A0A368LGH8</accession>
<dbReference type="NCBIfam" id="NF033892">
    <property type="entry name" value="XcbB_CpsF_sero"/>
    <property type="match status" value="1"/>
</dbReference>
<dbReference type="GeneID" id="303190452"/>
<comment type="caution">
    <text evidence="1">The sequence shown here is derived from an EMBL/GenBank/DDBJ whole genome shotgun (WGS) entry which is preliminary data.</text>
</comment>
<dbReference type="AlphaFoldDB" id="A0A368LGH8"/>
<dbReference type="EMBL" id="QPGL01000003">
    <property type="protein sequence ID" value="RCS69133.1"/>
    <property type="molecule type" value="Genomic_DNA"/>
</dbReference>
<protein>
    <recommendedName>
        <fullName evidence="3">XcbB/CpsF family capsular polysaccharide biosynthesis protein</fullName>
    </recommendedName>
</protein>
<dbReference type="Proteomes" id="UP000252479">
    <property type="component" value="Unassembled WGS sequence"/>
</dbReference>
<gene>
    <name evidence="1" type="ORF">CIK83_16130</name>
</gene>
<evidence type="ECO:0008006" key="3">
    <source>
        <dbReference type="Google" id="ProtNLM"/>
    </source>
</evidence>
<keyword evidence="2" id="KW-1185">Reference proteome</keyword>
<name>A0A368LGH8_9VIBR</name>
<evidence type="ECO:0000313" key="2">
    <source>
        <dbReference type="Proteomes" id="UP000252479"/>
    </source>
</evidence>
<reference evidence="1 2" key="1">
    <citation type="journal article" date="2017" name="Elife">
        <title>Extensive horizontal gene transfer in cheese-associated bacteria.</title>
        <authorList>
            <person name="Bonham K.S."/>
            <person name="Wolfe B.E."/>
            <person name="Dutton R.J."/>
        </authorList>
    </citation>
    <scope>NUCLEOTIDE SEQUENCE [LARGE SCALE GENOMIC DNA]</scope>
    <source>
        <strain evidence="1 2">JB196</strain>
    </source>
</reference>
<evidence type="ECO:0000313" key="1">
    <source>
        <dbReference type="EMBL" id="RCS69133.1"/>
    </source>
</evidence>
<dbReference type="RefSeq" id="WP_086962169.1">
    <property type="nucleotide sequence ID" value="NZ_FUKS01000041.1"/>
</dbReference>
<sequence length="361" mass="41660">MKTIKLSHENIDNISVIGNEEQIAFDKKELGENEKEKLEFNLYANARRYPKVKSLIVKLSNSGFYMTSHSDGKSIFSNYSNIESFQKNSNLDSKLRYKKLFYTLEPPEIKNKKNNLLVVFSSVSDFPYNANIERRNFFENFKTIRKYIPHNTYILRISDIGGVVGSFYLNNNFNDEVESTIQELLIKVSNDLSIENKDIVLYGVSKGGTASLYHGILGGYKCVAVDPIVCDDYHQKNHNDSHFTIGTFPQSKKNKFTELMTHDIHKNVNIIYSQNSPIFNDIETIIKSNDKNNNINLFNIEHPKIKSHPDVGPNTINILMLIINNLFYEFYDGNANVRIKNEWPTSRKILDHLIKAIKNKK</sequence>
<organism evidence="1 2">
    <name type="scientific">Vibrio casei</name>
    <dbReference type="NCBI Taxonomy" id="673372"/>
    <lineage>
        <taxon>Bacteria</taxon>
        <taxon>Pseudomonadati</taxon>
        <taxon>Pseudomonadota</taxon>
        <taxon>Gammaproteobacteria</taxon>
        <taxon>Vibrionales</taxon>
        <taxon>Vibrionaceae</taxon>
        <taxon>Vibrio</taxon>
    </lineage>
</organism>